<gene>
    <name evidence="1" type="ORF">CAZ10_09830</name>
</gene>
<sequence>MAPATYPGNIMKTEAANDFAQHILAEVKRLEDLAKSCAVQYAETDSAESKASFQRYSFAAAEMRKLHGPACQAFHAVEALIPAGTKLD</sequence>
<protein>
    <submittedName>
        <fullName evidence="1">Uncharacterized protein</fullName>
    </submittedName>
</protein>
<accession>A0A241XS05</accession>
<reference evidence="1 2" key="1">
    <citation type="submission" date="2017-05" db="EMBL/GenBank/DDBJ databases">
        <authorList>
            <person name="Song R."/>
            <person name="Chenine A.L."/>
            <person name="Ruprecht R.M."/>
        </authorList>
    </citation>
    <scope>NUCLEOTIDE SEQUENCE [LARGE SCALE GENOMIC DNA]</scope>
    <source>
        <strain evidence="1 2">S567_C10_BS</strain>
    </source>
</reference>
<proteinExistence type="predicted"/>
<dbReference type="EMBL" id="NFFZ01000004">
    <property type="protein sequence ID" value="OTI63125.1"/>
    <property type="molecule type" value="Genomic_DNA"/>
</dbReference>
<organism evidence="1 2">
    <name type="scientific">Pseudomonas aeruginosa</name>
    <dbReference type="NCBI Taxonomy" id="287"/>
    <lineage>
        <taxon>Bacteria</taxon>
        <taxon>Pseudomonadati</taxon>
        <taxon>Pseudomonadota</taxon>
        <taxon>Gammaproteobacteria</taxon>
        <taxon>Pseudomonadales</taxon>
        <taxon>Pseudomonadaceae</taxon>
        <taxon>Pseudomonas</taxon>
    </lineage>
</organism>
<evidence type="ECO:0000313" key="2">
    <source>
        <dbReference type="Proteomes" id="UP000194857"/>
    </source>
</evidence>
<dbReference type="AlphaFoldDB" id="A0A241XS05"/>
<evidence type="ECO:0000313" key="1">
    <source>
        <dbReference type="EMBL" id="OTI63125.1"/>
    </source>
</evidence>
<dbReference type="Proteomes" id="UP000194857">
    <property type="component" value="Unassembled WGS sequence"/>
</dbReference>
<comment type="caution">
    <text evidence="1">The sequence shown here is derived from an EMBL/GenBank/DDBJ whole genome shotgun (WGS) entry which is preliminary data.</text>
</comment>
<name>A0A241XS05_PSEAI</name>